<dbReference type="EMBL" id="CP020559">
    <property type="protein sequence ID" value="ARE89117.1"/>
    <property type="molecule type" value="Genomic_DNA"/>
</dbReference>
<evidence type="ECO:0000313" key="3">
    <source>
        <dbReference type="EMBL" id="AOY74731.1"/>
    </source>
</evidence>
<dbReference type="AlphaFoldDB" id="A0AAC9RP12"/>
<name>A0AAC9RP12_9CLOT</name>
<dbReference type="RefSeq" id="WP_070963644.1">
    <property type="nucleotide sequence ID" value="NZ_CP017603.1"/>
</dbReference>
<feature type="domain" description="Polyvalent protein metallopeptidase" evidence="2">
    <location>
        <begin position="160"/>
        <end position="284"/>
    </location>
</feature>
<dbReference type="Proteomes" id="UP000177894">
    <property type="component" value="Chromosome"/>
</dbReference>
<reference evidence="4 6" key="2">
    <citation type="submission" date="2017-03" db="EMBL/GenBank/DDBJ databases">
        <title>Complete sequence of Clostridium formicaceticum DSM 92.</title>
        <authorList>
            <person name="Poehlein A."/>
            <person name="Karl M."/>
            <person name="Bengelsdorf F.R."/>
            <person name="Duerre P."/>
            <person name="Daniel R."/>
        </authorList>
    </citation>
    <scope>NUCLEOTIDE SEQUENCE [LARGE SCALE GENOMIC DNA]</scope>
    <source>
        <strain evidence="4 6">DSM 92</strain>
    </source>
</reference>
<dbReference type="GO" id="GO:0003697">
    <property type="term" value="F:single-stranded DNA binding"/>
    <property type="evidence" value="ECO:0007669"/>
    <property type="project" value="InterPro"/>
</dbReference>
<dbReference type="EC" id="2.7.7.-" evidence="4"/>
<keyword evidence="4" id="KW-0548">Nucleotidyltransferase</keyword>
<dbReference type="KEGG" id="cfm:BJL90_01435"/>
<dbReference type="Proteomes" id="UP000192478">
    <property type="component" value="Chromosome"/>
</dbReference>
<dbReference type="Pfam" id="PF08401">
    <property type="entry name" value="ArdcN"/>
    <property type="match status" value="1"/>
</dbReference>
<sequence length="418" mass="48622">MNGKTREFRQKIADIFIKSLNEKQLKWKKEWNGPAMSPMNAISHRRYKGINQFWLGFVALEKGYDDPRWCTFLQVQNQGWKLQGAKGTGVQVEYWLPYDFEKRKAMSWEAFNLIKHDKEALKDIAFIAKYFTVFNAKFIEGIPPLPEIQTNAHIRPDEIIDKLAKNMEVQIFNDGKDRAYYSTLTDQIHLPKPEYFVTEYAYNATALHELAHATGAAHRLNRNIMNMFGSSDYAYEELIAEISSCFMSVNLKVEHDQNHINNHKAYVQSWIQAIKEKPNILIQAIREAEKTANYMDFKAEIISEKEYLNTTNESLEVEHDKVMGNEKTFIEMKQDISNILAREGFQLLLCDEDIKDYINERAYMDLATYGSSKDLISQLKRYLESHILKEEPSMLEAIKAKGQRAKAGKMSLSRVVER</sequence>
<accession>A0AAC9RP12</accession>
<evidence type="ECO:0000259" key="2">
    <source>
        <dbReference type="Pfam" id="PF18818"/>
    </source>
</evidence>
<feature type="domain" description="N-terminal" evidence="1">
    <location>
        <begin position="7"/>
        <end position="134"/>
    </location>
</feature>
<organism evidence="4 6">
    <name type="scientific">Clostridium formicaceticum</name>
    <dbReference type="NCBI Taxonomy" id="1497"/>
    <lineage>
        <taxon>Bacteria</taxon>
        <taxon>Bacillati</taxon>
        <taxon>Bacillota</taxon>
        <taxon>Clostridia</taxon>
        <taxon>Eubacteriales</taxon>
        <taxon>Clostridiaceae</taxon>
        <taxon>Clostridium</taxon>
    </lineage>
</organism>
<protein>
    <submittedName>
        <fullName evidence="4">DNA primase TraC</fullName>
        <ecNumber evidence="4">2.7.7.-</ecNumber>
    </submittedName>
</protein>
<reference evidence="3 5" key="1">
    <citation type="submission" date="2016-10" db="EMBL/GenBank/DDBJ databases">
        <title>Complete Genome Sequence of Acetogen Clostridium formicoaceticum ATCC 27076.</title>
        <authorList>
            <person name="Bao T."/>
            <person name="Cheng C."/>
            <person name="Zhao J."/>
            <person name="Yang S.-T."/>
            <person name="Wang J."/>
            <person name="Wang M."/>
        </authorList>
    </citation>
    <scope>NUCLEOTIDE SEQUENCE [LARGE SCALE GENOMIC DNA]</scope>
    <source>
        <strain evidence="3 5">ATCC 27076</strain>
    </source>
</reference>
<proteinExistence type="predicted"/>
<dbReference type="Pfam" id="PF18818">
    <property type="entry name" value="MPTase-PolyVal"/>
    <property type="match status" value="1"/>
</dbReference>
<evidence type="ECO:0000259" key="1">
    <source>
        <dbReference type="Pfam" id="PF08401"/>
    </source>
</evidence>
<keyword evidence="4" id="KW-0808">Transferase</keyword>
<dbReference type="GO" id="GO:0016779">
    <property type="term" value="F:nucleotidyltransferase activity"/>
    <property type="evidence" value="ECO:0007669"/>
    <property type="project" value="UniProtKB-KW"/>
</dbReference>
<dbReference type="InterPro" id="IPR041459">
    <property type="entry name" value="MPTase-PolyVal"/>
</dbReference>
<gene>
    <name evidence="4" type="primary">traC</name>
    <name evidence="3" type="ORF">BJL90_01435</name>
    <name evidence="4" type="ORF">CLFO_35230</name>
</gene>
<evidence type="ECO:0000313" key="4">
    <source>
        <dbReference type="EMBL" id="ARE89117.1"/>
    </source>
</evidence>
<evidence type="ECO:0000313" key="5">
    <source>
        <dbReference type="Proteomes" id="UP000177894"/>
    </source>
</evidence>
<dbReference type="EMBL" id="CP017603">
    <property type="protein sequence ID" value="AOY74731.1"/>
    <property type="molecule type" value="Genomic_DNA"/>
</dbReference>
<dbReference type="InterPro" id="IPR013610">
    <property type="entry name" value="ArdC_N"/>
</dbReference>
<keyword evidence="5" id="KW-1185">Reference proteome</keyword>
<evidence type="ECO:0000313" key="6">
    <source>
        <dbReference type="Proteomes" id="UP000192478"/>
    </source>
</evidence>